<feature type="chain" id="PRO_5011534540" evidence="6">
    <location>
        <begin position="27"/>
        <end position="439"/>
    </location>
</feature>
<dbReference type="EMBL" id="FNAG01000004">
    <property type="protein sequence ID" value="SDD60852.1"/>
    <property type="molecule type" value="Genomic_DNA"/>
</dbReference>
<dbReference type="RefSeq" id="WP_091241823.1">
    <property type="nucleotide sequence ID" value="NZ_FNAG01000004.1"/>
</dbReference>
<comment type="similarity">
    <text evidence="1 5">Belongs to the peptidase S41A family.</text>
</comment>
<dbReference type="InterPro" id="IPR005151">
    <property type="entry name" value="Tail-specific_protease"/>
</dbReference>
<dbReference type="Pfam" id="PF03572">
    <property type="entry name" value="Peptidase_S41"/>
    <property type="match status" value="1"/>
</dbReference>
<evidence type="ECO:0000256" key="5">
    <source>
        <dbReference type="RuleBase" id="RU004404"/>
    </source>
</evidence>
<dbReference type="GO" id="GO:0030288">
    <property type="term" value="C:outer membrane-bounded periplasmic space"/>
    <property type="evidence" value="ECO:0007669"/>
    <property type="project" value="TreeGrafter"/>
</dbReference>
<dbReference type="InterPro" id="IPR004447">
    <property type="entry name" value="Peptidase_S41A"/>
</dbReference>
<evidence type="ECO:0000256" key="1">
    <source>
        <dbReference type="ARBA" id="ARBA00009179"/>
    </source>
</evidence>
<name>A0A1G6W4Q3_9GAMM</name>
<dbReference type="NCBIfam" id="TIGR00225">
    <property type="entry name" value="prc"/>
    <property type="match status" value="1"/>
</dbReference>
<dbReference type="PANTHER" id="PTHR32060:SF30">
    <property type="entry name" value="CARBOXY-TERMINAL PROCESSING PROTEASE CTPA"/>
    <property type="match status" value="1"/>
</dbReference>
<accession>A0A1G6W4Q3</accession>
<dbReference type="SMART" id="SM00245">
    <property type="entry name" value="TSPc"/>
    <property type="match status" value="1"/>
</dbReference>
<proteinExistence type="inferred from homology"/>
<dbReference type="PANTHER" id="PTHR32060">
    <property type="entry name" value="TAIL-SPECIFIC PROTEASE"/>
    <property type="match status" value="1"/>
</dbReference>
<reference evidence="8 9" key="1">
    <citation type="submission" date="2016-10" db="EMBL/GenBank/DDBJ databases">
        <authorList>
            <person name="de Groot N.N."/>
        </authorList>
    </citation>
    <scope>NUCLEOTIDE SEQUENCE [LARGE SCALE GENOMIC DNA]</scope>
    <source>
        <strain evidence="8 9">DSM 16957</strain>
    </source>
</reference>
<gene>
    <name evidence="8" type="ORF">SAMN04488509_104130</name>
</gene>
<dbReference type="Gene3D" id="3.30.750.44">
    <property type="match status" value="1"/>
</dbReference>
<evidence type="ECO:0000256" key="3">
    <source>
        <dbReference type="ARBA" id="ARBA00022801"/>
    </source>
</evidence>
<dbReference type="SMART" id="SM00228">
    <property type="entry name" value="PDZ"/>
    <property type="match status" value="1"/>
</dbReference>
<dbReference type="InterPro" id="IPR029045">
    <property type="entry name" value="ClpP/crotonase-like_dom_sf"/>
</dbReference>
<keyword evidence="3 5" id="KW-0378">Hydrolase</keyword>
<dbReference type="InterPro" id="IPR001478">
    <property type="entry name" value="PDZ"/>
</dbReference>
<dbReference type="Gene3D" id="2.30.42.10">
    <property type="match status" value="1"/>
</dbReference>
<dbReference type="CDD" id="cd06782">
    <property type="entry name" value="cpPDZ_CPP-like"/>
    <property type="match status" value="1"/>
</dbReference>
<evidence type="ECO:0000313" key="8">
    <source>
        <dbReference type="EMBL" id="SDD60852.1"/>
    </source>
</evidence>
<dbReference type="InterPro" id="IPR036034">
    <property type="entry name" value="PDZ_sf"/>
</dbReference>
<evidence type="ECO:0000256" key="2">
    <source>
        <dbReference type="ARBA" id="ARBA00022670"/>
    </source>
</evidence>
<dbReference type="FunFam" id="2.30.42.10:FF:000063">
    <property type="entry name" value="Peptidase, S41 family"/>
    <property type="match status" value="1"/>
</dbReference>
<keyword evidence="6" id="KW-0732">Signal</keyword>
<dbReference type="Pfam" id="PF17820">
    <property type="entry name" value="PDZ_6"/>
    <property type="match status" value="1"/>
</dbReference>
<dbReference type="AlphaFoldDB" id="A0A1G6W4Q3"/>
<evidence type="ECO:0000256" key="4">
    <source>
        <dbReference type="ARBA" id="ARBA00022825"/>
    </source>
</evidence>
<dbReference type="InterPro" id="IPR041489">
    <property type="entry name" value="PDZ_6"/>
</dbReference>
<dbReference type="GO" id="GO:0006508">
    <property type="term" value="P:proteolysis"/>
    <property type="evidence" value="ECO:0007669"/>
    <property type="project" value="UniProtKB-KW"/>
</dbReference>
<feature type="domain" description="PDZ" evidence="7">
    <location>
        <begin position="100"/>
        <end position="183"/>
    </location>
</feature>
<dbReference type="Gene3D" id="3.90.226.10">
    <property type="entry name" value="2-enoyl-CoA Hydratase, Chain A, domain 1"/>
    <property type="match status" value="1"/>
</dbReference>
<dbReference type="Proteomes" id="UP000199603">
    <property type="component" value="Unassembled WGS sequence"/>
</dbReference>
<sequence>MNATPRLRLSLLVSGLLLASSVRLWAQETDAPVPAEDTPAVVPETERVSLDEVRRFVSVFRAVQQAYVDQVPDQQLMQSAIRGLLTDLDPHSAYLDARATQAMNETATGAYGGLGLEILQRPDRSLVVIAPMDDTPAARAGIQPGDIIIELDGAPISADSVDAAVEAMRGEPGTTIVLTVLREGESEPLKLSLTREIIRVASARGEALDTDFAYIRIATFQADTASEVQRRLESLKAAGGGALKGLVLDLRRNPGGLLNAGIEVADLFLERGVIVSTRGRVPRASAEYEAKRGDLLDGAPIVVLIDSGSASAAEVVAGALRDHRRALIMGSTSFGKGSVQTVLPLDNGDSIKLTTARYYTPNGISIQATGIVPDIELPENAELRVGAQTSPQLREADLPGHLEAESAASDTGEAAAQTDYAVNEALNLLRGLAVFRERG</sequence>
<dbReference type="CDD" id="cd07560">
    <property type="entry name" value="Peptidase_S41_CPP"/>
    <property type="match status" value="1"/>
</dbReference>
<dbReference type="GO" id="GO:0004175">
    <property type="term" value="F:endopeptidase activity"/>
    <property type="evidence" value="ECO:0007669"/>
    <property type="project" value="TreeGrafter"/>
</dbReference>
<dbReference type="PROSITE" id="PS50106">
    <property type="entry name" value="PDZ"/>
    <property type="match status" value="1"/>
</dbReference>
<dbReference type="GO" id="GO:0007165">
    <property type="term" value="P:signal transduction"/>
    <property type="evidence" value="ECO:0007669"/>
    <property type="project" value="TreeGrafter"/>
</dbReference>
<dbReference type="SUPFAM" id="SSF52096">
    <property type="entry name" value="ClpP/crotonase"/>
    <property type="match status" value="1"/>
</dbReference>
<evidence type="ECO:0000259" key="7">
    <source>
        <dbReference type="PROSITE" id="PS50106"/>
    </source>
</evidence>
<dbReference type="OrthoDB" id="9812068at2"/>
<dbReference type="GO" id="GO:0008236">
    <property type="term" value="F:serine-type peptidase activity"/>
    <property type="evidence" value="ECO:0007669"/>
    <property type="project" value="UniProtKB-KW"/>
</dbReference>
<evidence type="ECO:0000256" key="6">
    <source>
        <dbReference type="SAM" id="SignalP"/>
    </source>
</evidence>
<keyword evidence="2 5" id="KW-0645">Protease</keyword>
<protein>
    <submittedName>
        <fullName evidence="8">C-terminal processing peptidase-3. Serine peptidase. MEROPS family S41A</fullName>
    </submittedName>
</protein>
<dbReference type="Pfam" id="PF22694">
    <property type="entry name" value="CtpB_N-like"/>
    <property type="match status" value="1"/>
</dbReference>
<keyword evidence="9" id="KW-1185">Reference proteome</keyword>
<dbReference type="STRING" id="265719.SAMN04488509_104130"/>
<dbReference type="InterPro" id="IPR055210">
    <property type="entry name" value="CtpA/B_N"/>
</dbReference>
<evidence type="ECO:0000313" key="9">
    <source>
        <dbReference type="Proteomes" id="UP000199603"/>
    </source>
</evidence>
<organism evidence="8 9">
    <name type="scientific">Aquimonas voraii</name>
    <dbReference type="NCBI Taxonomy" id="265719"/>
    <lineage>
        <taxon>Bacteria</taxon>
        <taxon>Pseudomonadati</taxon>
        <taxon>Pseudomonadota</taxon>
        <taxon>Gammaproteobacteria</taxon>
        <taxon>Lysobacterales</taxon>
        <taxon>Lysobacteraceae</taxon>
        <taxon>Aquimonas</taxon>
    </lineage>
</organism>
<dbReference type="SUPFAM" id="SSF50156">
    <property type="entry name" value="PDZ domain-like"/>
    <property type="match status" value="1"/>
</dbReference>
<keyword evidence="4 5" id="KW-0720">Serine protease</keyword>
<feature type="signal peptide" evidence="6">
    <location>
        <begin position="1"/>
        <end position="26"/>
    </location>
</feature>